<dbReference type="EMBL" id="JBHUDK010000029">
    <property type="protein sequence ID" value="MFD1601029.1"/>
    <property type="molecule type" value="Genomic_DNA"/>
</dbReference>
<comment type="caution">
    <text evidence="2">The sequence shown here is derived from an EMBL/GenBank/DDBJ whole genome shotgun (WGS) entry which is preliminary data.</text>
</comment>
<reference evidence="2 3" key="1">
    <citation type="journal article" date="2019" name="Int. J. Syst. Evol. Microbiol.">
        <title>The Global Catalogue of Microorganisms (GCM) 10K type strain sequencing project: providing services to taxonomists for standard genome sequencing and annotation.</title>
        <authorList>
            <consortium name="The Broad Institute Genomics Platform"/>
            <consortium name="The Broad Institute Genome Sequencing Center for Infectious Disease"/>
            <person name="Wu L."/>
            <person name="Ma J."/>
        </authorList>
    </citation>
    <scope>NUCLEOTIDE SEQUENCE [LARGE SCALE GENOMIC DNA]</scope>
    <source>
        <strain evidence="2 3">CGMCC 1.12121</strain>
    </source>
</reference>
<evidence type="ECO:0000313" key="2">
    <source>
        <dbReference type="EMBL" id="MFD1601029.1"/>
    </source>
</evidence>
<proteinExistence type="predicted"/>
<dbReference type="AlphaFoldDB" id="A0ABD6CTI6"/>
<feature type="domain" description="DUF8053" evidence="1">
    <location>
        <begin position="1"/>
        <end position="54"/>
    </location>
</feature>
<dbReference type="Proteomes" id="UP001597085">
    <property type="component" value="Unassembled WGS sequence"/>
</dbReference>
<protein>
    <recommendedName>
        <fullName evidence="1">DUF8053 domain-containing protein</fullName>
    </recommendedName>
</protein>
<dbReference type="InterPro" id="IPR058366">
    <property type="entry name" value="DUF8053"/>
</dbReference>
<evidence type="ECO:0000313" key="3">
    <source>
        <dbReference type="Proteomes" id="UP001597085"/>
    </source>
</evidence>
<dbReference type="Pfam" id="PF26227">
    <property type="entry name" value="DUF8053"/>
    <property type="match status" value="1"/>
</dbReference>
<sequence>MQKLRDDGGSGLVTVPKRYLEKDDVLEDGDIPGEIAVDVERLDRRTYAVRISEDGEFPDLQETEFVERIVGQRLFSEGFRPGSAD</sequence>
<dbReference type="RefSeq" id="WP_256423024.1">
    <property type="nucleotide sequence ID" value="NZ_JANHDI010000018.1"/>
</dbReference>
<name>A0ABD6CTI6_9EURY</name>
<accession>A0ABD6CTI6</accession>
<organism evidence="2 3">
    <name type="scientific">Halobellus rarus</name>
    <dbReference type="NCBI Taxonomy" id="1126237"/>
    <lineage>
        <taxon>Archaea</taxon>
        <taxon>Methanobacteriati</taxon>
        <taxon>Methanobacteriota</taxon>
        <taxon>Stenosarchaea group</taxon>
        <taxon>Halobacteria</taxon>
        <taxon>Halobacteriales</taxon>
        <taxon>Haloferacaceae</taxon>
        <taxon>Halobellus</taxon>
    </lineage>
</organism>
<keyword evidence="3" id="KW-1185">Reference proteome</keyword>
<evidence type="ECO:0000259" key="1">
    <source>
        <dbReference type="Pfam" id="PF26227"/>
    </source>
</evidence>
<gene>
    <name evidence="2" type="ORF">ACFSBX_19015</name>
</gene>